<gene>
    <name evidence="1" type="ORF">BUE93_15165</name>
</gene>
<proteinExistence type="predicted"/>
<evidence type="ECO:0000313" key="2">
    <source>
        <dbReference type="Proteomes" id="UP000239469"/>
    </source>
</evidence>
<dbReference type="RefSeq" id="WP_106077386.1">
    <property type="nucleotide sequence ID" value="NZ_MTBD01000028.1"/>
</dbReference>
<evidence type="ECO:0000313" key="1">
    <source>
        <dbReference type="EMBL" id="PRP70010.1"/>
    </source>
</evidence>
<dbReference type="AlphaFoldDB" id="A0A2S9X2R1"/>
<dbReference type="OrthoDB" id="8527613at2"/>
<reference evidence="1 2" key="1">
    <citation type="submission" date="2017-01" db="EMBL/GenBank/DDBJ databases">
        <title>New insights into the genetic diversity of Chromobacterium isolated from tropical freshwater lake.</title>
        <authorList>
            <person name="Santos A.B."/>
            <person name="Nascimento A.M."/>
            <person name="Da Silva P.C."/>
        </authorList>
    </citation>
    <scope>NUCLEOTIDE SEQUENCE [LARGE SCALE GENOMIC DNA]</scope>
    <source>
        <strain evidence="1 2">56AF</strain>
    </source>
</reference>
<accession>A0A2S9X2R1</accession>
<dbReference type="InterPro" id="IPR032556">
    <property type="entry name" value="DUF4936"/>
</dbReference>
<protein>
    <recommendedName>
        <fullName evidence="3">DUF4936 domain-containing protein</fullName>
    </recommendedName>
</protein>
<name>A0A2S9X2R1_9NEIS</name>
<sequence length="86" mass="10033">MTVTLYCYFKVETDAEAQLQRLRALQDELAAAGWTGELLRRCDDETTWMEVYAGIGDRDAFRGAWQAARQRHRLAMPAHEEWFQPL</sequence>
<dbReference type="Pfam" id="PF16290">
    <property type="entry name" value="DUF4936"/>
    <property type="match status" value="1"/>
</dbReference>
<dbReference type="EMBL" id="MTBD01000028">
    <property type="protein sequence ID" value="PRP70010.1"/>
    <property type="molecule type" value="Genomic_DNA"/>
</dbReference>
<dbReference type="Proteomes" id="UP000239469">
    <property type="component" value="Unassembled WGS sequence"/>
</dbReference>
<evidence type="ECO:0008006" key="3">
    <source>
        <dbReference type="Google" id="ProtNLM"/>
    </source>
</evidence>
<comment type="caution">
    <text evidence="1">The sequence shown here is derived from an EMBL/GenBank/DDBJ whole genome shotgun (WGS) entry which is preliminary data.</text>
</comment>
<organism evidence="1 2">
    <name type="scientific">Chromobacterium amazonense</name>
    <dbReference type="NCBI Taxonomy" id="1382803"/>
    <lineage>
        <taxon>Bacteria</taxon>
        <taxon>Pseudomonadati</taxon>
        <taxon>Pseudomonadota</taxon>
        <taxon>Betaproteobacteria</taxon>
        <taxon>Neisseriales</taxon>
        <taxon>Chromobacteriaceae</taxon>
        <taxon>Chromobacterium</taxon>
    </lineage>
</organism>